<feature type="domain" description="PurM-like C-terminal" evidence="8">
    <location>
        <begin position="153"/>
        <end position="315"/>
    </location>
</feature>
<keyword evidence="5" id="KW-0067">ATP-binding</keyword>
<dbReference type="Pfam" id="PF02769">
    <property type="entry name" value="AIRS_C"/>
    <property type="match status" value="1"/>
</dbReference>
<dbReference type="Gene3D" id="3.90.650.10">
    <property type="entry name" value="PurM-like C-terminal domain"/>
    <property type="match status" value="1"/>
</dbReference>
<organism evidence="9 10">
    <name type="scientific">Rhynchospora breviuscula</name>
    <dbReference type="NCBI Taxonomy" id="2022672"/>
    <lineage>
        <taxon>Eukaryota</taxon>
        <taxon>Viridiplantae</taxon>
        <taxon>Streptophyta</taxon>
        <taxon>Embryophyta</taxon>
        <taxon>Tracheophyta</taxon>
        <taxon>Spermatophyta</taxon>
        <taxon>Magnoliopsida</taxon>
        <taxon>Liliopsida</taxon>
        <taxon>Poales</taxon>
        <taxon>Cyperaceae</taxon>
        <taxon>Cyperoideae</taxon>
        <taxon>Rhynchosporeae</taxon>
        <taxon>Rhynchospora</taxon>
    </lineage>
</organism>
<comment type="pathway">
    <text evidence="1">Purine metabolism; IMP biosynthesis via de novo pathway; 5-amino-1-(5-phospho-D-ribosyl)imidazole from N(2)-formyl-N(1)-(5-phospho-D-ribosyl)glycinamide: step 2/2.</text>
</comment>
<evidence type="ECO:0000256" key="1">
    <source>
        <dbReference type="ARBA" id="ARBA00004686"/>
    </source>
</evidence>
<accession>A0A9P9Z8W8</accession>
<evidence type="ECO:0000256" key="3">
    <source>
        <dbReference type="ARBA" id="ARBA00022598"/>
    </source>
</evidence>
<evidence type="ECO:0000313" key="9">
    <source>
        <dbReference type="EMBL" id="KAJ1684526.1"/>
    </source>
</evidence>
<keyword evidence="4" id="KW-0547">Nucleotide-binding</keyword>
<feature type="domain" description="PurM-like N-terminal" evidence="7">
    <location>
        <begin position="25"/>
        <end position="141"/>
    </location>
</feature>
<dbReference type="InterPro" id="IPR016188">
    <property type="entry name" value="PurM-like_N"/>
</dbReference>
<feature type="region of interest" description="Disordered" evidence="6">
    <location>
        <begin position="314"/>
        <end position="393"/>
    </location>
</feature>
<dbReference type="EC" id="6.3.3.1" evidence="2"/>
<proteinExistence type="inferred from homology"/>
<dbReference type="OrthoDB" id="2018833at2759"/>
<dbReference type="Pfam" id="PF11273">
    <property type="entry name" value="DUF3073"/>
    <property type="match status" value="1"/>
</dbReference>
<keyword evidence="3" id="KW-0436">Ligase</keyword>
<dbReference type="GO" id="GO:0046084">
    <property type="term" value="P:adenine biosynthetic process"/>
    <property type="evidence" value="ECO:0007669"/>
    <property type="project" value="TreeGrafter"/>
</dbReference>
<dbReference type="PANTHER" id="PTHR10520">
    <property type="entry name" value="TRIFUNCTIONAL PURINE BIOSYNTHETIC PROTEIN ADENOSINE-3-RELATED"/>
    <property type="match status" value="1"/>
</dbReference>
<name>A0A9P9Z8W8_9POAL</name>
<dbReference type="HAMAP" id="MF_00741">
    <property type="entry name" value="AIRS"/>
    <property type="match status" value="1"/>
</dbReference>
<dbReference type="InterPro" id="IPR010918">
    <property type="entry name" value="PurM-like_C_dom"/>
</dbReference>
<dbReference type="NCBIfam" id="TIGR00878">
    <property type="entry name" value="purM"/>
    <property type="match status" value="1"/>
</dbReference>
<sequence length="393" mass="41126">MKVWVEKARREEVIGGIGGFAGLFDASALKAYERPLLATSADGVGTKVAVAQAMDVHDTIGFDLVGMLVDDLVVCGAEPLFLTDYIATGQVVPERVAAIVKGIAEACLQAGCALIGGETAEHPGLMASHEYDVAGSTTGVVEASRLLGPALVRPGDVVVAMASSGLHSNGYSLVRHVLLERAGWALDRDVPELGRTLGEELLEPTRVYAKACLALADGTATHAMSHVTGGGLAANLERVMPEELTATLDRGTWALPPVFDLVREVGSIERPDLERTLNCGVGMVALVGPDDADTAVALLAERGVDAWVAGEVSQAGADDGGAPAELARGSDPMGRGRAKAKQTKVARDLKYRSHDTDFNALAKELHGEETSQAEDDETGAEDEDWSSGYSSRD</sequence>
<dbReference type="GO" id="GO:0006189">
    <property type="term" value="P:'de novo' IMP biosynthetic process"/>
    <property type="evidence" value="ECO:0007669"/>
    <property type="project" value="InterPro"/>
</dbReference>
<dbReference type="InterPro" id="IPR021426">
    <property type="entry name" value="DUF3073"/>
</dbReference>
<evidence type="ECO:0000256" key="2">
    <source>
        <dbReference type="ARBA" id="ARBA00013047"/>
    </source>
</evidence>
<comment type="caution">
    <text evidence="9">The sequence shown here is derived from an EMBL/GenBank/DDBJ whole genome shotgun (WGS) entry which is preliminary data.</text>
</comment>
<dbReference type="GO" id="GO:0005829">
    <property type="term" value="C:cytosol"/>
    <property type="evidence" value="ECO:0007669"/>
    <property type="project" value="TreeGrafter"/>
</dbReference>
<feature type="compositionally biased region" description="Basic and acidic residues" evidence="6">
    <location>
        <begin position="345"/>
        <end position="369"/>
    </location>
</feature>
<dbReference type="AlphaFoldDB" id="A0A9P9Z8W8"/>
<dbReference type="Proteomes" id="UP001151287">
    <property type="component" value="Unassembled WGS sequence"/>
</dbReference>
<dbReference type="GO" id="GO:0004637">
    <property type="term" value="F:phosphoribosylamine-glycine ligase activity"/>
    <property type="evidence" value="ECO:0007669"/>
    <property type="project" value="TreeGrafter"/>
</dbReference>
<dbReference type="InterPro" id="IPR036921">
    <property type="entry name" value="PurM-like_N_sf"/>
</dbReference>
<dbReference type="GO" id="GO:0005524">
    <property type="term" value="F:ATP binding"/>
    <property type="evidence" value="ECO:0007669"/>
    <property type="project" value="UniProtKB-KW"/>
</dbReference>
<dbReference type="SUPFAM" id="SSF56042">
    <property type="entry name" value="PurM C-terminal domain-like"/>
    <property type="match status" value="1"/>
</dbReference>
<reference evidence="9" key="1">
    <citation type="journal article" date="2022" name="Cell">
        <title>Repeat-based holocentromeres influence genome architecture and karyotype evolution.</title>
        <authorList>
            <person name="Hofstatter P.G."/>
            <person name="Thangavel G."/>
            <person name="Lux T."/>
            <person name="Neumann P."/>
            <person name="Vondrak T."/>
            <person name="Novak P."/>
            <person name="Zhang M."/>
            <person name="Costa L."/>
            <person name="Castellani M."/>
            <person name="Scott A."/>
            <person name="Toegelov H."/>
            <person name="Fuchs J."/>
            <person name="Mata-Sucre Y."/>
            <person name="Dias Y."/>
            <person name="Vanzela A.L.L."/>
            <person name="Huettel B."/>
            <person name="Almeida C.C.S."/>
            <person name="Simkova H."/>
            <person name="Souza G."/>
            <person name="Pedrosa-Harand A."/>
            <person name="Macas J."/>
            <person name="Mayer K.F.X."/>
            <person name="Houben A."/>
            <person name="Marques A."/>
        </authorList>
    </citation>
    <scope>NUCLEOTIDE SEQUENCE</scope>
    <source>
        <strain evidence="9">RhyBre1mFocal</strain>
    </source>
</reference>
<evidence type="ECO:0000313" key="10">
    <source>
        <dbReference type="Proteomes" id="UP001151287"/>
    </source>
</evidence>
<dbReference type="SUPFAM" id="SSF55326">
    <property type="entry name" value="PurM N-terminal domain-like"/>
    <property type="match status" value="1"/>
</dbReference>
<evidence type="ECO:0000256" key="5">
    <source>
        <dbReference type="ARBA" id="ARBA00022840"/>
    </source>
</evidence>
<evidence type="ECO:0000256" key="4">
    <source>
        <dbReference type="ARBA" id="ARBA00022741"/>
    </source>
</evidence>
<dbReference type="EMBL" id="JAMQYH010000029">
    <property type="protein sequence ID" value="KAJ1684526.1"/>
    <property type="molecule type" value="Genomic_DNA"/>
</dbReference>
<dbReference type="GO" id="GO:0004641">
    <property type="term" value="F:phosphoribosylformylglycinamidine cyclo-ligase activity"/>
    <property type="evidence" value="ECO:0007669"/>
    <property type="project" value="UniProtKB-EC"/>
</dbReference>
<dbReference type="PANTHER" id="PTHR10520:SF12">
    <property type="entry name" value="TRIFUNCTIONAL PURINE BIOSYNTHETIC PROTEIN ADENOSINE-3"/>
    <property type="match status" value="1"/>
</dbReference>
<dbReference type="Gene3D" id="3.30.1330.10">
    <property type="entry name" value="PurM-like, N-terminal domain"/>
    <property type="match status" value="1"/>
</dbReference>
<dbReference type="CDD" id="cd02196">
    <property type="entry name" value="PurM"/>
    <property type="match status" value="1"/>
</dbReference>
<gene>
    <name evidence="9" type="ORF">LUZ63_020281</name>
</gene>
<evidence type="ECO:0000259" key="8">
    <source>
        <dbReference type="Pfam" id="PF02769"/>
    </source>
</evidence>
<protein>
    <recommendedName>
        <fullName evidence="2">phosphoribosylformylglycinamidine cyclo-ligase</fullName>
        <ecNumber evidence="2">6.3.3.1</ecNumber>
    </recommendedName>
</protein>
<dbReference type="InterPro" id="IPR004733">
    <property type="entry name" value="PurM_cligase"/>
</dbReference>
<keyword evidence="10" id="KW-1185">Reference proteome</keyword>
<evidence type="ECO:0000256" key="6">
    <source>
        <dbReference type="SAM" id="MobiDB-lite"/>
    </source>
</evidence>
<dbReference type="Pfam" id="PF00586">
    <property type="entry name" value="AIRS"/>
    <property type="match status" value="1"/>
</dbReference>
<evidence type="ECO:0000259" key="7">
    <source>
        <dbReference type="Pfam" id="PF00586"/>
    </source>
</evidence>
<dbReference type="InterPro" id="IPR036676">
    <property type="entry name" value="PurM-like_C_sf"/>
</dbReference>
<feature type="compositionally biased region" description="Acidic residues" evidence="6">
    <location>
        <begin position="371"/>
        <end position="385"/>
    </location>
</feature>